<feature type="transmembrane region" description="Helical" evidence="1">
    <location>
        <begin position="179"/>
        <end position="199"/>
    </location>
</feature>
<gene>
    <name evidence="2" type="ORF">TrST_g11579</name>
</gene>
<keyword evidence="1" id="KW-1133">Transmembrane helix</keyword>
<feature type="transmembrane region" description="Helical" evidence="1">
    <location>
        <begin position="243"/>
        <end position="266"/>
    </location>
</feature>
<evidence type="ECO:0000256" key="1">
    <source>
        <dbReference type="SAM" id="Phobius"/>
    </source>
</evidence>
<name>A0A9W7B0I4_9STRA</name>
<evidence type="ECO:0000313" key="2">
    <source>
        <dbReference type="EMBL" id="GMH79305.1"/>
    </source>
</evidence>
<dbReference type="AlphaFoldDB" id="A0A9W7B0I4"/>
<dbReference type="EMBL" id="BRXY01000232">
    <property type="protein sequence ID" value="GMH79305.1"/>
    <property type="molecule type" value="Genomic_DNA"/>
</dbReference>
<keyword evidence="1" id="KW-0812">Transmembrane</keyword>
<keyword evidence="1" id="KW-0472">Membrane</keyword>
<dbReference type="OrthoDB" id="10578246at2759"/>
<proteinExistence type="predicted"/>
<feature type="transmembrane region" description="Helical" evidence="1">
    <location>
        <begin position="58"/>
        <end position="74"/>
    </location>
</feature>
<organism evidence="2 3">
    <name type="scientific">Triparma strigata</name>
    <dbReference type="NCBI Taxonomy" id="1606541"/>
    <lineage>
        <taxon>Eukaryota</taxon>
        <taxon>Sar</taxon>
        <taxon>Stramenopiles</taxon>
        <taxon>Ochrophyta</taxon>
        <taxon>Bolidophyceae</taxon>
        <taxon>Parmales</taxon>
        <taxon>Triparmaceae</taxon>
        <taxon>Triparma</taxon>
    </lineage>
</organism>
<accession>A0A9W7B0I4</accession>
<keyword evidence="3" id="KW-1185">Reference proteome</keyword>
<sequence>MSSQRFYSSIDFFADCFPTLFTHIPTALLDSLFPVRTTKYCPTPVGTIFGNPINWPNLLYPCLFGILIGFFGFYECSHLSLSSHPSSPSRFSNFSLSCLFFSLMNISAFMTHCYTVPQSSEWQPWYCLDMVCTSTSSLFMALSCFEGGVPKLLQKASYVYFPAAYYVLWTYEIQQKQLLWIPEFLYIFVTGVCASCVFWKVLVPNLLSGTYLNCLLPSLNGLALFIVSVPLDSTLCDILGSPYGNLLTPAFIGCDVAFAGLIGYVISRDDEELERKFKEQERVKKERELKKEV</sequence>
<evidence type="ECO:0000313" key="3">
    <source>
        <dbReference type="Proteomes" id="UP001165085"/>
    </source>
</evidence>
<feature type="transmembrane region" description="Helical" evidence="1">
    <location>
        <begin position="211"/>
        <end position="231"/>
    </location>
</feature>
<dbReference type="Proteomes" id="UP001165085">
    <property type="component" value="Unassembled WGS sequence"/>
</dbReference>
<feature type="transmembrane region" description="Helical" evidence="1">
    <location>
        <begin position="94"/>
        <end position="117"/>
    </location>
</feature>
<protein>
    <submittedName>
        <fullName evidence="2">Uncharacterized protein</fullName>
    </submittedName>
</protein>
<reference evidence="3" key="1">
    <citation type="journal article" date="2023" name="Commun. Biol.">
        <title>Genome analysis of Parmales, the sister group of diatoms, reveals the evolutionary specialization of diatoms from phago-mixotrophs to photoautotrophs.</title>
        <authorList>
            <person name="Ban H."/>
            <person name="Sato S."/>
            <person name="Yoshikawa S."/>
            <person name="Yamada K."/>
            <person name="Nakamura Y."/>
            <person name="Ichinomiya M."/>
            <person name="Sato N."/>
            <person name="Blanc-Mathieu R."/>
            <person name="Endo H."/>
            <person name="Kuwata A."/>
            <person name="Ogata H."/>
        </authorList>
    </citation>
    <scope>NUCLEOTIDE SEQUENCE [LARGE SCALE GENOMIC DNA]</scope>
    <source>
        <strain evidence="3">NIES 3701</strain>
    </source>
</reference>
<comment type="caution">
    <text evidence="2">The sequence shown here is derived from an EMBL/GenBank/DDBJ whole genome shotgun (WGS) entry which is preliminary data.</text>
</comment>